<feature type="binding site" evidence="14">
    <location>
        <position position="26"/>
    </location>
    <ligand>
        <name>Mg(2+)</name>
        <dbReference type="ChEBI" id="CHEBI:18420"/>
        <label>2</label>
    </ligand>
</feature>
<keyword evidence="4 15" id="KW-0410">Iron transport</keyword>
<keyword evidence="6 13" id="KW-0547">Nucleotide-binding</keyword>
<feature type="transmembrane region" description="Helical" evidence="15">
    <location>
        <begin position="718"/>
        <end position="738"/>
    </location>
</feature>
<evidence type="ECO:0000256" key="7">
    <source>
        <dbReference type="ARBA" id="ARBA00022989"/>
    </source>
</evidence>
<evidence type="ECO:0000256" key="2">
    <source>
        <dbReference type="ARBA" id="ARBA00022448"/>
    </source>
</evidence>
<feature type="transmembrane region" description="Helical" evidence="15">
    <location>
        <begin position="297"/>
        <end position="318"/>
    </location>
</feature>
<keyword evidence="9" id="KW-0406">Ion transport</keyword>
<evidence type="ECO:0000256" key="4">
    <source>
        <dbReference type="ARBA" id="ARBA00022496"/>
    </source>
</evidence>
<evidence type="ECO:0000256" key="9">
    <source>
        <dbReference type="ARBA" id="ARBA00023065"/>
    </source>
</evidence>
<keyword evidence="10 13" id="KW-0342">GTP-binding</keyword>
<dbReference type="InterPro" id="IPR050860">
    <property type="entry name" value="FeoB_GTPase"/>
</dbReference>
<evidence type="ECO:0000256" key="8">
    <source>
        <dbReference type="ARBA" id="ARBA00023004"/>
    </source>
</evidence>
<feature type="transmembrane region" description="Helical" evidence="15">
    <location>
        <begin position="397"/>
        <end position="419"/>
    </location>
</feature>
<keyword evidence="7 15" id="KW-1133">Transmembrane helix</keyword>
<dbReference type="PANTHER" id="PTHR43185:SF1">
    <property type="entry name" value="FE(2+) TRANSPORTER FEOB"/>
    <property type="match status" value="1"/>
</dbReference>
<comment type="subcellular location">
    <subcellularLocation>
        <location evidence="15">Cell inner membrane</location>
        <topology evidence="15">Multi-pass membrane protein</topology>
    </subcellularLocation>
    <subcellularLocation>
        <location evidence="1">Cell membrane</location>
        <topology evidence="1">Multi-pass membrane protein</topology>
    </subcellularLocation>
</comment>
<keyword evidence="14" id="KW-0460">Magnesium</keyword>
<evidence type="ECO:0000256" key="12">
    <source>
        <dbReference type="NCBIfam" id="TIGR00437"/>
    </source>
</evidence>
<evidence type="ECO:0000259" key="17">
    <source>
        <dbReference type="PROSITE" id="PS51711"/>
    </source>
</evidence>
<dbReference type="AlphaFoldDB" id="A0A178INL4"/>
<dbReference type="EMBL" id="LRRQ01000027">
    <property type="protein sequence ID" value="OAM91470.1"/>
    <property type="molecule type" value="Genomic_DNA"/>
</dbReference>
<accession>A0A178INL4</accession>
<comment type="caution">
    <text evidence="18">The sequence shown here is derived from an EMBL/GenBank/DDBJ whole genome shotgun (WGS) entry which is preliminary data.</text>
</comment>
<dbReference type="STRING" id="1184151.AW736_03170"/>
<dbReference type="InterPro" id="IPR003373">
    <property type="entry name" value="Fe2_transport_prot-B"/>
</dbReference>
<feature type="transmembrane region" description="Helical" evidence="15">
    <location>
        <begin position="431"/>
        <end position="457"/>
    </location>
</feature>
<feature type="binding site" evidence="14">
    <location>
        <position position="25"/>
    </location>
    <ligand>
        <name>Mg(2+)</name>
        <dbReference type="ChEBI" id="CHEBI:18420"/>
        <label>2</label>
    </ligand>
</feature>
<dbReference type="GO" id="GO:0015093">
    <property type="term" value="F:ferrous iron transmembrane transporter activity"/>
    <property type="evidence" value="ECO:0007669"/>
    <property type="project" value="UniProtKB-UniRule"/>
</dbReference>
<dbReference type="InterPro" id="IPR006073">
    <property type="entry name" value="GTP-bd"/>
</dbReference>
<keyword evidence="5 15" id="KW-0812">Transmembrane</keyword>
<keyword evidence="19" id="KW-1185">Reference proteome</keyword>
<reference evidence="18 19" key="1">
    <citation type="submission" date="2016-01" db="EMBL/GenBank/DDBJ databases">
        <title>High potential of lignocellulose degradation of a new Verrucomicrobia species.</title>
        <authorList>
            <person name="Wang Y."/>
            <person name="Shi Y."/>
            <person name="Qiu Z."/>
            <person name="Liu S."/>
            <person name="Yang H."/>
        </authorList>
    </citation>
    <scope>NUCLEOTIDE SEQUENCE [LARGE SCALE GENOMIC DNA]</scope>
    <source>
        <strain evidence="18 19">TSB47</strain>
    </source>
</reference>
<keyword evidence="2 15" id="KW-0813">Transport</keyword>
<sequence length="743" mass="80116">MSRQPVFALVGNPNCGKSTLFNALTGLKQKIGNYPGVTVEKKTGTAYTQHGHPLTLIDLPGTYSLAARSPDEAVTRDVLLGRRADTPLPDRVLCIVDATNLERNLYLVHQVLDLGRPVVLVLNMMDLAAQAGIDVRAARLEKELGVPVIPCEAVNGKGLVELKLAMSRPEPALSRHAWDVPAAIAPAVAELQSSLTDADAKPPLIARAEALLLLTDPNAVRVAGSTPLSDRTASILATWKQRWEMEGTDWSGILVNSRYDAIARLTEGVIVQHKQRPSAASIQQRSDRIDAVLTHPVLGWLALGAIMTALFLSIFLFAGYPMGLIESLQDAATQAVQSRMAEGDLRDLITDGVIAGVGSVIVFLPQILILFFFIGLLESTGYMARVAFIMDRLMAKVGLNGKAFIPLLSSYACAIPGIMATRTMENSKDRLVTILIAPFMSCSARLPVYLLMIAMLVPGSTFSDALLKVGIMVGLYALGTTGAFGFAWLFKRTLIKGEPSLMIMELPPYRLPRLGEVVRQMAERGWMFLRRAGTTILGISIVLWFLAAYPKINDSGAAGGEVTSGKYQVASEAGAASQGAKPKEIPNAQNANGAASSPATSAERQLEQSFAGMAGRAIEPIIEPLGFDWRIGIGIIGSLAAREVFISTMGTVFSIENADEEPETLRDAFARAAWPDGRPLFTPLVCVTLLVFYVFAMQCLATLAVVRRETNSLRWPAFQLAYMTGTAWVVCLVIHQGGRLLGF</sequence>
<feature type="region of interest" description="Disordered" evidence="16">
    <location>
        <begin position="578"/>
        <end position="599"/>
    </location>
</feature>
<evidence type="ECO:0000256" key="14">
    <source>
        <dbReference type="PIRSR" id="PIRSR603373-2"/>
    </source>
</evidence>
<feature type="compositionally biased region" description="Polar residues" evidence="16">
    <location>
        <begin position="587"/>
        <end position="599"/>
    </location>
</feature>
<dbReference type="GO" id="GO:0046872">
    <property type="term" value="F:metal ion binding"/>
    <property type="evidence" value="ECO:0007669"/>
    <property type="project" value="UniProtKB-KW"/>
</dbReference>
<name>A0A178INL4_9BACT</name>
<evidence type="ECO:0000256" key="15">
    <source>
        <dbReference type="RuleBase" id="RU362098"/>
    </source>
</evidence>
<feature type="binding site" evidence="13">
    <location>
        <begin position="58"/>
        <end position="61"/>
    </location>
    <ligand>
        <name>GTP</name>
        <dbReference type="ChEBI" id="CHEBI:37565"/>
        <label>1</label>
    </ligand>
</feature>
<dbReference type="PROSITE" id="PS51711">
    <property type="entry name" value="G_FEOB"/>
    <property type="match status" value="1"/>
</dbReference>
<keyword evidence="3" id="KW-1003">Cell membrane</keyword>
<comment type="similarity">
    <text evidence="15">Belongs to the TRAFAC class TrmE-Era-EngA-EngB-Septin-like GTPase superfamily. FeoB GTPase (TC 9.A.8) family.</text>
</comment>
<feature type="binding site" evidence="13">
    <location>
        <begin position="11"/>
        <end position="18"/>
    </location>
    <ligand>
        <name>GTP</name>
        <dbReference type="ChEBI" id="CHEBI:37565"/>
        <label>1</label>
    </ligand>
</feature>
<feature type="transmembrane region" description="Helical" evidence="15">
    <location>
        <begin position="528"/>
        <end position="547"/>
    </location>
</feature>
<dbReference type="InterPro" id="IPR011642">
    <property type="entry name" value="Gate_dom"/>
</dbReference>
<dbReference type="GO" id="GO:0005886">
    <property type="term" value="C:plasma membrane"/>
    <property type="evidence" value="ECO:0007669"/>
    <property type="project" value="UniProtKB-SubCell"/>
</dbReference>
<dbReference type="RefSeq" id="WP_068768821.1">
    <property type="nucleotide sequence ID" value="NZ_CP109796.1"/>
</dbReference>
<dbReference type="Pfam" id="PF07670">
    <property type="entry name" value="Gate"/>
    <property type="match status" value="2"/>
</dbReference>
<dbReference type="OrthoDB" id="9809127at2"/>
<evidence type="ECO:0000313" key="19">
    <source>
        <dbReference type="Proteomes" id="UP000078486"/>
    </source>
</evidence>
<dbReference type="Proteomes" id="UP000078486">
    <property type="component" value="Unassembled WGS sequence"/>
</dbReference>
<evidence type="ECO:0000256" key="13">
    <source>
        <dbReference type="PIRSR" id="PIRSR603373-1"/>
    </source>
</evidence>
<organism evidence="18 19">
    <name type="scientific">Termitidicoccus mucosus</name>
    <dbReference type="NCBI Taxonomy" id="1184151"/>
    <lineage>
        <taxon>Bacteria</taxon>
        <taxon>Pseudomonadati</taxon>
        <taxon>Verrucomicrobiota</taxon>
        <taxon>Opitutia</taxon>
        <taxon>Opitutales</taxon>
        <taxon>Opitutaceae</taxon>
        <taxon>Termitidicoccus</taxon>
    </lineage>
</organism>
<dbReference type="Gene3D" id="3.40.50.300">
    <property type="entry name" value="P-loop containing nucleotide triphosphate hydrolases"/>
    <property type="match status" value="1"/>
</dbReference>
<dbReference type="CDD" id="cd01879">
    <property type="entry name" value="FeoB"/>
    <property type="match status" value="1"/>
</dbReference>
<feature type="binding site" evidence="13">
    <location>
        <begin position="36"/>
        <end position="40"/>
    </location>
    <ligand>
        <name>GTP</name>
        <dbReference type="ChEBI" id="CHEBI:37565"/>
        <label>1</label>
    </ligand>
</feature>
<dbReference type="Pfam" id="PF07664">
    <property type="entry name" value="FeoB_C"/>
    <property type="match status" value="1"/>
</dbReference>
<evidence type="ECO:0000256" key="6">
    <source>
        <dbReference type="ARBA" id="ARBA00022741"/>
    </source>
</evidence>
<evidence type="ECO:0000256" key="3">
    <source>
        <dbReference type="ARBA" id="ARBA00022475"/>
    </source>
</evidence>
<evidence type="ECO:0000256" key="16">
    <source>
        <dbReference type="SAM" id="MobiDB-lite"/>
    </source>
</evidence>
<evidence type="ECO:0000256" key="1">
    <source>
        <dbReference type="ARBA" id="ARBA00004651"/>
    </source>
</evidence>
<evidence type="ECO:0000256" key="11">
    <source>
        <dbReference type="ARBA" id="ARBA00023136"/>
    </source>
</evidence>
<dbReference type="InterPro" id="IPR011640">
    <property type="entry name" value="Fe2_transport_prot_B_C"/>
</dbReference>
<keyword evidence="11 15" id="KW-0472">Membrane</keyword>
<protein>
    <recommendedName>
        <fullName evidence="12 15">Ferrous iron transport protein B</fullName>
    </recommendedName>
</protein>
<gene>
    <name evidence="18" type="ORF">AW736_03170</name>
</gene>
<feature type="binding site" evidence="14">
    <location>
        <position position="23"/>
    </location>
    <ligand>
        <name>Mg(2+)</name>
        <dbReference type="ChEBI" id="CHEBI:18420"/>
        <label>2</label>
    </ligand>
</feature>
<feature type="transmembrane region" description="Helical" evidence="15">
    <location>
        <begin position="680"/>
        <end position="706"/>
    </location>
</feature>
<dbReference type="NCBIfam" id="TIGR00437">
    <property type="entry name" value="feoB"/>
    <property type="match status" value="1"/>
</dbReference>
<feature type="binding site" evidence="14">
    <location>
        <position position="22"/>
    </location>
    <ligand>
        <name>Mg(2+)</name>
        <dbReference type="ChEBI" id="CHEBI:18420"/>
        <label>1</label>
    </ligand>
</feature>
<dbReference type="PRINTS" id="PR00326">
    <property type="entry name" value="GTP1OBG"/>
</dbReference>
<dbReference type="Pfam" id="PF02421">
    <property type="entry name" value="FeoB_N"/>
    <property type="match status" value="1"/>
</dbReference>
<evidence type="ECO:0000256" key="10">
    <source>
        <dbReference type="ARBA" id="ARBA00023134"/>
    </source>
</evidence>
<feature type="binding site" evidence="13">
    <location>
        <begin position="123"/>
        <end position="126"/>
    </location>
    <ligand>
        <name>GTP</name>
        <dbReference type="ChEBI" id="CHEBI:37565"/>
        <label>1</label>
    </ligand>
</feature>
<dbReference type="GO" id="GO:0005525">
    <property type="term" value="F:GTP binding"/>
    <property type="evidence" value="ECO:0007669"/>
    <property type="project" value="UniProtKB-KW"/>
</dbReference>
<dbReference type="InterPro" id="IPR030389">
    <property type="entry name" value="G_FEOB_dom"/>
</dbReference>
<feature type="domain" description="FeoB-type G" evidence="17">
    <location>
        <begin position="4"/>
        <end position="172"/>
    </location>
</feature>
<dbReference type="PANTHER" id="PTHR43185">
    <property type="entry name" value="FERROUS IRON TRANSPORT PROTEIN B"/>
    <property type="match status" value="1"/>
</dbReference>
<dbReference type="SUPFAM" id="SSF52540">
    <property type="entry name" value="P-loop containing nucleoside triphosphate hydrolases"/>
    <property type="match status" value="1"/>
</dbReference>
<feature type="transmembrane region" description="Helical" evidence="15">
    <location>
        <begin position="348"/>
        <end position="377"/>
    </location>
</feature>
<evidence type="ECO:0000313" key="18">
    <source>
        <dbReference type="EMBL" id="OAM91470.1"/>
    </source>
</evidence>
<feature type="transmembrane region" description="Helical" evidence="15">
    <location>
        <begin position="469"/>
        <end position="490"/>
    </location>
</feature>
<comment type="function">
    <text evidence="15">Probable transporter of a GTP-driven Fe(2+) uptake system.</text>
</comment>
<evidence type="ECO:0000256" key="5">
    <source>
        <dbReference type="ARBA" id="ARBA00022692"/>
    </source>
</evidence>
<proteinExistence type="inferred from homology"/>
<keyword evidence="8 15" id="KW-0408">Iron</keyword>
<keyword evidence="14" id="KW-0479">Metal-binding</keyword>
<dbReference type="InterPro" id="IPR027417">
    <property type="entry name" value="P-loop_NTPase"/>
</dbReference>